<evidence type="ECO:0000313" key="2">
    <source>
        <dbReference type="EMBL" id="GBG60032.1"/>
    </source>
</evidence>
<evidence type="ECO:0000313" key="3">
    <source>
        <dbReference type="Proteomes" id="UP000265515"/>
    </source>
</evidence>
<dbReference type="Proteomes" id="UP000265515">
    <property type="component" value="Unassembled WGS sequence"/>
</dbReference>
<dbReference type="PANTHER" id="PTHR31751:SF7">
    <property type="entry name" value="THAP-TYPE DOMAIN-CONTAINING PROTEIN"/>
    <property type="match status" value="1"/>
</dbReference>
<feature type="region of interest" description="Disordered" evidence="1">
    <location>
        <begin position="470"/>
        <end position="530"/>
    </location>
</feature>
<sequence>MRGFEMKSVGEETFYRFFREEGRGSRQWIRHVERVAEKSYNRIISYLKSSDEPVVILLDDRCDSSQDAQHCTVTAMKLHSRLVVGTETLKKGELSSWRLEKRCVELLLERLTKEKNFVIAEVVHDDCAAVDVVLRNMGIDSQKCIWHKAKSLLKRLREALRGTKTVKPPAVGACEHVREVKMFTKKELEISLRSRGVDVRGGRRAKKKTIVEVVWWELHPSEKGKPLPIDVVENDALEDLHTEAAQELKEWFYGACKLRKRAEDDDGDLLAKHVNHIAHHWADDHSLCVTDIPGLCQAVGGVEREPLYELGGKCHKSVEHCLQQFASVTKMSFYTCARMTYENKCFHSVINKYCSKRLNFAKSYEARVSITALDWNKNRRRSPLGFTYRKESSVGHRRRSARRLLHGPHDGSWRFDISRAVFGTPRVGDWARDYLQQRDSDEGIVDVTDVDVGAGSDTGDEVEALLLRRDKNEASDVAPHEDVGGGSRSPGSPLEPSRLRFSDTSVRDGSDSDEGVDVDSNVASQDVSIA</sequence>
<keyword evidence="3" id="KW-1185">Reference proteome</keyword>
<gene>
    <name evidence="2" type="ORF">CBR_g363</name>
</gene>
<feature type="compositionally biased region" description="Basic and acidic residues" evidence="1">
    <location>
        <begin position="470"/>
        <end position="483"/>
    </location>
</feature>
<evidence type="ECO:0000256" key="1">
    <source>
        <dbReference type="SAM" id="MobiDB-lite"/>
    </source>
</evidence>
<comment type="caution">
    <text evidence="2">The sequence shown here is derived from an EMBL/GenBank/DDBJ whole genome shotgun (WGS) entry which is preliminary data.</text>
</comment>
<dbReference type="PANTHER" id="PTHR31751">
    <property type="entry name" value="SI:CH211-108C17.2-RELATED-RELATED"/>
    <property type="match status" value="1"/>
</dbReference>
<reference evidence="2 3" key="1">
    <citation type="journal article" date="2018" name="Cell">
        <title>The Chara Genome: Secondary Complexity and Implications for Plant Terrestrialization.</title>
        <authorList>
            <person name="Nishiyama T."/>
            <person name="Sakayama H."/>
            <person name="Vries J.D."/>
            <person name="Buschmann H."/>
            <person name="Saint-Marcoux D."/>
            <person name="Ullrich K.K."/>
            <person name="Haas F.B."/>
            <person name="Vanderstraeten L."/>
            <person name="Becker D."/>
            <person name="Lang D."/>
            <person name="Vosolsobe S."/>
            <person name="Rombauts S."/>
            <person name="Wilhelmsson P.K.I."/>
            <person name="Janitza P."/>
            <person name="Kern R."/>
            <person name="Heyl A."/>
            <person name="Rumpler F."/>
            <person name="Villalobos L.I.A.C."/>
            <person name="Clay J.M."/>
            <person name="Skokan R."/>
            <person name="Toyoda A."/>
            <person name="Suzuki Y."/>
            <person name="Kagoshima H."/>
            <person name="Schijlen E."/>
            <person name="Tajeshwar N."/>
            <person name="Catarino B."/>
            <person name="Hetherington A.J."/>
            <person name="Saltykova A."/>
            <person name="Bonnot C."/>
            <person name="Breuninger H."/>
            <person name="Symeonidi A."/>
            <person name="Radhakrishnan G.V."/>
            <person name="Van Nieuwerburgh F."/>
            <person name="Deforce D."/>
            <person name="Chang C."/>
            <person name="Karol K.G."/>
            <person name="Hedrich R."/>
            <person name="Ulvskov P."/>
            <person name="Glockner G."/>
            <person name="Delwiche C.F."/>
            <person name="Petrasek J."/>
            <person name="Van de Peer Y."/>
            <person name="Friml J."/>
            <person name="Beilby M."/>
            <person name="Dolan L."/>
            <person name="Kohara Y."/>
            <person name="Sugano S."/>
            <person name="Fujiyama A."/>
            <person name="Delaux P.-M."/>
            <person name="Quint M."/>
            <person name="TheiBen G."/>
            <person name="Hagemann M."/>
            <person name="Harholt J."/>
            <person name="Dunand C."/>
            <person name="Zachgo S."/>
            <person name="Langdale J."/>
            <person name="Maumus F."/>
            <person name="Straeten D.V.D."/>
            <person name="Gould S.B."/>
            <person name="Rensing S.A."/>
        </authorList>
    </citation>
    <scope>NUCLEOTIDE SEQUENCE [LARGE SCALE GENOMIC DNA]</scope>
    <source>
        <strain evidence="2 3">S276</strain>
    </source>
</reference>
<protein>
    <submittedName>
        <fullName evidence="2">Uncharacterized protein</fullName>
    </submittedName>
</protein>
<accession>A0A388JQP9</accession>
<dbReference type="EMBL" id="BFEA01000008">
    <property type="protein sequence ID" value="GBG60032.1"/>
    <property type="molecule type" value="Genomic_DNA"/>
</dbReference>
<organism evidence="2 3">
    <name type="scientific">Chara braunii</name>
    <name type="common">Braun's stonewort</name>
    <dbReference type="NCBI Taxonomy" id="69332"/>
    <lineage>
        <taxon>Eukaryota</taxon>
        <taxon>Viridiplantae</taxon>
        <taxon>Streptophyta</taxon>
        <taxon>Charophyceae</taxon>
        <taxon>Charales</taxon>
        <taxon>Characeae</taxon>
        <taxon>Chara</taxon>
    </lineage>
</organism>
<proteinExistence type="predicted"/>
<dbReference type="Gramene" id="GBG60032">
    <property type="protein sequence ID" value="GBG60032"/>
    <property type="gene ID" value="CBR_g363"/>
</dbReference>
<feature type="compositionally biased region" description="Basic and acidic residues" evidence="1">
    <location>
        <begin position="497"/>
        <end position="510"/>
    </location>
</feature>
<dbReference type="OrthoDB" id="2017018at2759"/>
<dbReference type="AlphaFoldDB" id="A0A388JQP9"/>
<name>A0A388JQP9_CHABU</name>